<accession>A0A2X2Y3K1</accession>
<evidence type="ECO:0000313" key="2">
    <source>
        <dbReference type="Proteomes" id="UP000249986"/>
    </source>
</evidence>
<sequence>MRGYDEALGVCPENFRNGSVNAKNVAKSLLDKKVPYSIKNASKNNNNYMYCSLVAWRAWKSSQNLDLDFDGGPTVIPTDLSHEYNTSGTKIIRRFVWSD</sequence>
<keyword evidence="1" id="KW-0378">Hydrolase</keyword>
<dbReference type="GO" id="GO:0016787">
    <property type="term" value="F:hydrolase activity"/>
    <property type="evidence" value="ECO:0007669"/>
    <property type="project" value="UniProtKB-KW"/>
</dbReference>
<name>A0A2X2Y3K1_CLOPF</name>
<evidence type="ECO:0000313" key="1">
    <source>
        <dbReference type="EMBL" id="SQB60578.1"/>
    </source>
</evidence>
<proteinExistence type="predicted"/>
<organism evidence="1 2">
    <name type="scientific">Clostridium perfringens</name>
    <dbReference type="NCBI Taxonomy" id="1502"/>
    <lineage>
        <taxon>Bacteria</taxon>
        <taxon>Bacillati</taxon>
        <taxon>Bacillota</taxon>
        <taxon>Clostridia</taxon>
        <taxon>Eubacteriales</taxon>
        <taxon>Clostridiaceae</taxon>
        <taxon>Clostridium</taxon>
    </lineage>
</organism>
<dbReference type="Proteomes" id="UP000249986">
    <property type="component" value="Unassembled WGS sequence"/>
</dbReference>
<protein>
    <submittedName>
        <fullName evidence="1">Uncharacterized distant relative of cell wall-associated hydrolases</fullName>
    </submittedName>
</protein>
<reference evidence="1 2" key="1">
    <citation type="submission" date="2018-06" db="EMBL/GenBank/DDBJ databases">
        <authorList>
            <consortium name="Pathogen Informatics"/>
            <person name="Doyle S."/>
        </authorList>
    </citation>
    <scope>NUCLEOTIDE SEQUENCE [LARGE SCALE GENOMIC DNA]</scope>
    <source>
        <strain evidence="1 2">NCTC10719</strain>
    </source>
</reference>
<gene>
    <name evidence="1" type="ORF">NCTC10719_02220</name>
</gene>
<dbReference type="AlphaFoldDB" id="A0A2X2Y3K1"/>
<dbReference type="EMBL" id="UAWG01000015">
    <property type="protein sequence ID" value="SQB60578.1"/>
    <property type="molecule type" value="Genomic_DNA"/>
</dbReference>